<evidence type="ECO:0000313" key="4">
    <source>
        <dbReference type="EMBL" id="SFU77314.1"/>
    </source>
</evidence>
<dbReference type="PANTHER" id="PTHR43397">
    <property type="entry name" value="ERGOTHIONEINE BIOSYNTHESIS PROTEIN 1"/>
    <property type="match status" value="1"/>
</dbReference>
<protein>
    <submittedName>
        <fullName evidence="4">Dimethylhistidine N-methyltransferase</fullName>
    </submittedName>
</protein>
<gene>
    <name evidence="4" type="ORF">SAMN04487955_10898</name>
</gene>
<name>A0A1I7IWM1_9GAMM</name>
<keyword evidence="1 4" id="KW-0489">Methyltransferase</keyword>
<dbReference type="PIRSF" id="PIRSF018005">
    <property type="entry name" value="UCP018005"/>
    <property type="match status" value="1"/>
</dbReference>
<reference evidence="5" key="1">
    <citation type="submission" date="2016-10" db="EMBL/GenBank/DDBJ databases">
        <authorList>
            <person name="Varghese N."/>
            <person name="Submissions S."/>
        </authorList>
    </citation>
    <scope>NUCLEOTIDE SEQUENCE [LARGE SCALE GENOMIC DNA]</scope>
    <source>
        <strain evidence="5">CGMCC 1.6981</strain>
    </source>
</reference>
<dbReference type="Pfam" id="PF10017">
    <property type="entry name" value="Methyltransf_33"/>
    <property type="match status" value="1"/>
</dbReference>
<evidence type="ECO:0000259" key="3">
    <source>
        <dbReference type="Pfam" id="PF10017"/>
    </source>
</evidence>
<dbReference type="OrthoDB" id="5289726at2"/>
<accession>A0A1I7IWM1</accession>
<dbReference type="RefSeq" id="WP_089796186.1">
    <property type="nucleotide sequence ID" value="NZ_FPBP01000008.1"/>
</dbReference>
<evidence type="ECO:0000256" key="2">
    <source>
        <dbReference type="ARBA" id="ARBA00022679"/>
    </source>
</evidence>
<dbReference type="InterPro" id="IPR019257">
    <property type="entry name" value="MeTrfase_dom"/>
</dbReference>
<dbReference type="GO" id="GO:0032259">
    <property type="term" value="P:methylation"/>
    <property type="evidence" value="ECO:0007669"/>
    <property type="project" value="UniProtKB-KW"/>
</dbReference>
<dbReference type="GO" id="GO:0008168">
    <property type="term" value="F:methyltransferase activity"/>
    <property type="evidence" value="ECO:0007669"/>
    <property type="project" value="UniProtKB-KW"/>
</dbReference>
<dbReference type="InterPro" id="IPR051128">
    <property type="entry name" value="EgtD_Methyltrsf_superfamily"/>
</dbReference>
<keyword evidence="5" id="KW-1185">Reference proteome</keyword>
<dbReference type="AlphaFoldDB" id="A0A1I7IWM1"/>
<dbReference type="PANTHER" id="PTHR43397:SF1">
    <property type="entry name" value="ERGOTHIONEINE BIOSYNTHESIS PROTEIN 1"/>
    <property type="match status" value="1"/>
</dbReference>
<proteinExistence type="predicted"/>
<dbReference type="InterPro" id="IPR035094">
    <property type="entry name" value="EgtD"/>
</dbReference>
<dbReference type="EMBL" id="FPBP01000008">
    <property type="protein sequence ID" value="SFU77314.1"/>
    <property type="molecule type" value="Genomic_DNA"/>
</dbReference>
<organism evidence="4 5">
    <name type="scientific">Halomonas korlensis</name>
    <dbReference type="NCBI Taxonomy" id="463301"/>
    <lineage>
        <taxon>Bacteria</taxon>
        <taxon>Pseudomonadati</taxon>
        <taxon>Pseudomonadota</taxon>
        <taxon>Gammaproteobacteria</taxon>
        <taxon>Oceanospirillales</taxon>
        <taxon>Halomonadaceae</taxon>
        <taxon>Halomonas</taxon>
    </lineage>
</organism>
<dbReference type="InterPro" id="IPR029063">
    <property type="entry name" value="SAM-dependent_MTases_sf"/>
</dbReference>
<keyword evidence="2 4" id="KW-0808">Transferase</keyword>
<dbReference type="Proteomes" id="UP000198693">
    <property type="component" value="Unassembled WGS sequence"/>
</dbReference>
<dbReference type="SUPFAM" id="SSF53335">
    <property type="entry name" value="S-adenosyl-L-methionine-dependent methyltransferases"/>
    <property type="match status" value="1"/>
</dbReference>
<dbReference type="InterPro" id="IPR017804">
    <property type="entry name" value="MeTrfase_EgtD-like"/>
</dbReference>
<evidence type="ECO:0000256" key="1">
    <source>
        <dbReference type="ARBA" id="ARBA00022603"/>
    </source>
</evidence>
<dbReference type="NCBIfam" id="TIGR03438">
    <property type="entry name" value="egtD_ergothio"/>
    <property type="match status" value="1"/>
</dbReference>
<sequence>MTQAVRFHDQHVDDADPSFLDDVMSGLSARPKALSPKYFYDRRGSALFERICTQPEYYLTRTEEQILAAATAEIAELAGPESLLVELGSGASRKVRLLLEAMQPARYLGVDISREFLLESTRRLAADYPWLEVHAVWADFSRRLSLPQGVSGGRAVAFFPGSSIGNFEPVAAEAFLAGLHRLLPKGSGLLIGVDLIKHRDILEAAYNDAAGVTAAFNLNLLKRLRDELGAELVPAGFRHLAFYHEAASRIEMHLESLREQAIRVGGRDFMLAAGETLHTENSCKYSVEGFQALAQRAGFAPTAVWTDPQALFSVHYLLSEQAVAYSSRLVR</sequence>
<evidence type="ECO:0000313" key="5">
    <source>
        <dbReference type="Proteomes" id="UP000198693"/>
    </source>
</evidence>
<dbReference type="Gene3D" id="3.40.50.150">
    <property type="entry name" value="Vaccinia Virus protein VP39"/>
    <property type="match status" value="1"/>
</dbReference>
<dbReference type="STRING" id="463301.SAMN04487955_10898"/>
<feature type="domain" description="Histidine-specific methyltransferase SAM-dependent" evidence="3">
    <location>
        <begin position="21"/>
        <end position="317"/>
    </location>
</feature>